<keyword evidence="2" id="KW-1185">Reference proteome</keyword>
<dbReference type="AlphaFoldDB" id="A0A4Y8L215"/>
<sequence length="85" mass="9782">MPDSESHIYEWEGKQCITQEWLCGAFAGRGFEGNTLEEAAQQMINYLYRHIGHNSMVGRCVTESGFPNLSRVYEYCKPKLDDDDN</sequence>
<gene>
    <name evidence="1" type="ORF">E2605_07720</name>
</gene>
<dbReference type="Proteomes" id="UP000297861">
    <property type="component" value="Unassembled WGS sequence"/>
</dbReference>
<name>A0A4Y8L215_9BACT</name>
<dbReference type="EMBL" id="SOML01000004">
    <property type="protein sequence ID" value="TFD96699.1"/>
    <property type="molecule type" value="Genomic_DNA"/>
</dbReference>
<evidence type="ECO:0000313" key="1">
    <source>
        <dbReference type="EMBL" id="TFD96699.1"/>
    </source>
</evidence>
<proteinExistence type="predicted"/>
<dbReference type="RefSeq" id="WP_221411760.1">
    <property type="nucleotide sequence ID" value="NZ_SOML01000004.1"/>
</dbReference>
<organism evidence="1 2">
    <name type="scientific">Dysgonomonas capnocytophagoides</name>
    <dbReference type="NCBI Taxonomy" id="45254"/>
    <lineage>
        <taxon>Bacteria</taxon>
        <taxon>Pseudomonadati</taxon>
        <taxon>Bacteroidota</taxon>
        <taxon>Bacteroidia</taxon>
        <taxon>Bacteroidales</taxon>
        <taxon>Dysgonomonadaceae</taxon>
        <taxon>Dysgonomonas</taxon>
    </lineage>
</organism>
<reference evidence="1 2" key="1">
    <citation type="submission" date="2019-03" db="EMBL/GenBank/DDBJ databases">
        <title>San Antonio Military Medical Center submission to MRSN (WRAIR), pending publication.</title>
        <authorList>
            <person name="Blyth D.M."/>
            <person name="Mccarthy S.L."/>
            <person name="Schall S.E."/>
            <person name="Stam J.A."/>
            <person name="Ong A.C."/>
            <person name="Mcgann P.T."/>
        </authorList>
    </citation>
    <scope>NUCLEOTIDE SEQUENCE [LARGE SCALE GENOMIC DNA]</scope>
    <source>
        <strain evidence="1 2">MRSN571793</strain>
    </source>
</reference>
<evidence type="ECO:0000313" key="2">
    <source>
        <dbReference type="Proteomes" id="UP000297861"/>
    </source>
</evidence>
<protein>
    <submittedName>
        <fullName evidence="1">Uncharacterized protein</fullName>
    </submittedName>
</protein>
<accession>A0A4Y8L215</accession>
<comment type="caution">
    <text evidence="1">The sequence shown here is derived from an EMBL/GenBank/DDBJ whole genome shotgun (WGS) entry which is preliminary data.</text>
</comment>